<sequence length="267" mass="29957">MQFEVSDVAFHNRLGRLIEKLDDKQFWHALTDLLRGVVQFDNWVAVIFWPDRKPQLIAEIQAPASGEELFRGYLNSVYLLDPFYQFSLSAIRSGVYCLDEVAPDHFRETEYFRRYFSINVLEDEVQFLAPLSTGGTLSLSLGGKRRFSASEIGTLCLYGAWIIPLMCHAVSSQTAVASPSVASASGGDRRVQFEQALRKKSTAALTNREIEIALMILAGHSTKNIARLLGVSPATAKVHRRNLYKKLDISSQSTLFLLILDEESEAH</sequence>
<dbReference type="STRING" id="1462993.A6V36_18715"/>
<comment type="caution">
    <text evidence="5">The sequence shown here is derived from an EMBL/GenBank/DDBJ whole genome shotgun (WGS) entry which is preliminary data.</text>
</comment>
<evidence type="ECO:0000313" key="8">
    <source>
        <dbReference type="Proteomes" id="UP000078116"/>
    </source>
</evidence>
<gene>
    <name evidence="6" type="ORF">A6V36_18715</name>
    <name evidence="5" type="ORF">A6V37_10895</name>
</gene>
<accession>A0A1A9MZ50</accession>
<reference evidence="7 8" key="1">
    <citation type="submission" date="2016-04" db="EMBL/GenBank/DDBJ databases">
        <title>Reclassification of Paraburkholderia panaciterrae (Farh et al. 2015) Dobritsa &amp; Samadpour 2016 as a later homotypic synonym of Paraburkholderia ginsengiterrae (Farh et al. 2015) Dobritsa &amp; Samadpour 2016.</title>
        <authorList>
            <person name="Dobritsa A.P."/>
            <person name="Kutumbaka K."/>
            <person name="Samadpour M."/>
        </authorList>
    </citation>
    <scope>NUCLEOTIDE SEQUENCE [LARGE SCALE GENOMIC DNA]</scope>
    <source>
        <strain evidence="5 8">DCY85</strain>
        <strain evidence="6 7">DCY85-1</strain>
    </source>
</reference>
<dbReference type="PRINTS" id="PR00038">
    <property type="entry name" value="HTHLUXR"/>
</dbReference>
<dbReference type="EMBL" id="LXJZ01000020">
    <property type="protein sequence ID" value="OAJ63514.1"/>
    <property type="molecule type" value="Genomic_DNA"/>
</dbReference>
<dbReference type="CDD" id="cd06170">
    <property type="entry name" value="LuxR_C_like"/>
    <property type="match status" value="1"/>
</dbReference>
<evidence type="ECO:0000313" key="6">
    <source>
        <dbReference type="EMBL" id="OAJ63514.1"/>
    </source>
</evidence>
<evidence type="ECO:0000313" key="5">
    <source>
        <dbReference type="EMBL" id="OAJ52149.1"/>
    </source>
</evidence>
<evidence type="ECO:0000256" key="2">
    <source>
        <dbReference type="ARBA" id="ARBA00023125"/>
    </source>
</evidence>
<dbReference type="Pfam" id="PF00196">
    <property type="entry name" value="GerE"/>
    <property type="match status" value="1"/>
</dbReference>
<dbReference type="PANTHER" id="PTHR44688">
    <property type="entry name" value="DNA-BINDING TRANSCRIPTIONAL ACTIVATOR DEVR_DOSR"/>
    <property type="match status" value="1"/>
</dbReference>
<dbReference type="Proteomes" id="UP000077961">
    <property type="component" value="Unassembled WGS sequence"/>
</dbReference>
<dbReference type="EMBL" id="LXKA01000382">
    <property type="protein sequence ID" value="OAJ52149.1"/>
    <property type="molecule type" value="Genomic_DNA"/>
</dbReference>
<keyword evidence="1" id="KW-0805">Transcription regulation</keyword>
<dbReference type="Gene3D" id="1.10.10.10">
    <property type="entry name" value="Winged helix-like DNA-binding domain superfamily/Winged helix DNA-binding domain"/>
    <property type="match status" value="1"/>
</dbReference>
<keyword evidence="7" id="KW-1185">Reference proteome</keyword>
<organism evidence="5 8">
    <name type="scientific">Paraburkholderia ginsengiterrae</name>
    <dbReference type="NCBI Taxonomy" id="1462993"/>
    <lineage>
        <taxon>Bacteria</taxon>
        <taxon>Pseudomonadati</taxon>
        <taxon>Pseudomonadota</taxon>
        <taxon>Betaproteobacteria</taxon>
        <taxon>Burkholderiales</taxon>
        <taxon>Burkholderiaceae</taxon>
        <taxon>Paraburkholderia</taxon>
    </lineage>
</organism>
<proteinExistence type="predicted"/>
<dbReference type="GO" id="GO:0003677">
    <property type="term" value="F:DNA binding"/>
    <property type="evidence" value="ECO:0007669"/>
    <property type="project" value="UniProtKB-KW"/>
</dbReference>
<evidence type="ECO:0000256" key="3">
    <source>
        <dbReference type="ARBA" id="ARBA00023163"/>
    </source>
</evidence>
<dbReference type="OrthoDB" id="343383at2"/>
<dbReference type="InterPro" id="IPR000792">
    <property type="entry name" value="Tscrpt_reg_LuxR_C"/>
</dbReference>
<keyword evidence="3" id="KW-0804">Transcription</keyword>
<dbReference type="PANTHER" id="PTHR44688:SF16">
    <property type="entry name" value="DNA-BINDING TRANSCRIPTIONAL ACTIVATOR DEVR_DOSR"/>
    <property type="match status" value="1"/>
</dbReference>
<protein>
    <submittedName>
        <fullName evidence="5">Helix-turn-helix transcriptional regulator</fullName>
    </submittedName>
</protein>
<dbReference type="InterPro" id="IPR036388">
    <property type="entry name" value="WH-like_DNA-bd_sf"/>
</dbReference>
<dbReference type="GO" id="GO:0006355">
    <property type="term" value="P:regulation of DNA-templated transcription"/>
    <property type="evidence" value="ECO:0007669"/>
    <property type="project" value="InterPro"/>
</dbReference>
<dbReference type="SUPFAM" id="SSF46894">
    <property type="entry name" value="C-terminal effector domain of the bipartite response regulators"/>
    <property type="match status" value="1"/>
</dbReference>
<dbReference type="InterPro" id="IPR016032">
    <property type="entry name" value="Sig_transdc_resp-reg_C-effctor"/>
</dbReference>
<dbReference type="RefSeq" id="WP_064265179.1">
    <property type="nucleotide sequence ID" value="NZ_LXJZ01000020.1"/>
</dbReference>
<keyword evidence="2" id="KW-0238">DNA-binding</keyword>
<feature type="domain" description="HTH luxR-type" evidence="4">
    <location>
        <begin position="198"/>
        <end position="263"/>
    </location>
</feature>
<dbReference type="PROSITE" id="PS50043">
    <property type="entry name" value="HTH_LUXR_2"/>
    <property type="match status" value="1"/>
</dbReference>
<dbReference type="SMART" id="SM00421">
    <property type="entry name" value="HTH_LUXR"/>
    <property type="match status" value="1"/>
</dbReference>
<name>A0A1A9MZ50_9BURK</name>
<dbReference type="Proteomes" id="UP000078116">
    <property type="component" value="Unassembled WGS sequence"/>
</dbReference>
<dbReference type="AlphaFoldDB" id="A0A1A9MZ50"/>
<evidence type="ECO:0000259" key="4">
    <source>
        <dbReference type="PROSITE" id="PS50043"/>
    </source>
</evidence>
<evidence type="ECO:0000313" key="7">
    <source>
        <dbReference type="Proteomes" id="UP000077961"/>
    </source>
</evidence>
<evidence type="ECO:0000256" key="1">
    <source>
        <dbReference type="ARBA" id="ARBA00023015"/>
    </source>
</evidence>